<name>A0ABS5V244_9GAMM</name>
<feature type="compositionally biased region" description="Polar residues" evidence="1">
    <location>
        <begin position="1"/>
        <end position="11"/>
    </location>
</feature>
<feature type="domain" description="YdbS-like PH" evidence="3">
    <location>
        <begin position="91"/>
        <end position="170"/>
    </location>
</feature>
<dbReference type="PANTHER" id="PTHR34473:SF2">
    <property type="entry name" value="UPF0699 TRANSMEMBRANE PROTEIN YDBT"/>
    <property type="match status" value="1"/>
</dbReference>
<feature type="transmembrane region" description="Helical" evidence="2">
    <location>
        <begin position="482"/>
        <end position="500"/>
    </location>
</feature>
<proteinExistence type="predicted"/>
<protein>
    <submittedName>
        <fullName evidence="4">PH domain-containing protein</fullName>
    </submittedName>
</protein>
<evidence type="ECO:0000259" key="3">
    <source>
        <dbReference type="Pfam" id="PF03703"/>
    </source>
</evidence>
<feature type="region of interest" description="Disordered" evidence="1">
    <location>
        <begin position="1"/>
        <end position="27"/>
    </location>
</feature>
<dbReference type="RefSeq" id="WP_214505882.1">
    <property type="nucleotide sequence ID" value="NZ_JAHEPS010000001.1"/>
</dbReference>
<feature type="transmembrane region" description="Helical" evidence="2">
    <location>
        <begin position="294"/>
        <end position="322"/>
    </location>
</feature>
<dbReference type="InterPro" id="IPR005182">
    <property type="entry name" value="YdbS-like_PH"/>
</dbReference>
<keyword evidence="5" id="KW-1185">Reference proteome</keyword>
<accession>A0ABS5V244</accession>
<keyword evidence="2" id="KW-0472">Membrane</keyword>
<feature type="transmembrane region" description="Helical" evidence="2">
    <location>
        <begin position="248"/>
        <end position="274"/>
    </location>
</feature>
<dbReference type="PANTHER" id="PTHR34473">
    <property type="entry name" value="UPF0699 TRANSMEMBRANE PROTEIN YDBS"/>
    <property type="match status" value="1"/>
</dbReference>
<feature type="domain" description="YdbS-like PH" evidence="3">
    <location>
        <begin position="502"/>
        <end position="577"/>
    </location>
</feature>
<feature type="transmembrane region" description="Helical" evidence="2">
    <location>
        <begin position="453"/>
        <end position="476"/>
    </location>
</feature>
<dbReference type="EMBL" id="JAHEPS010000001">
    <property type="protein sequence ID" value="MBT1443719.1"/>
    <property type="molecule type" value="Genomic_DNA"/>
</dbReference>
<dbReference type="Proteomes" id="UP001195903">
    <property type="component" value="Unassembled WGS sequence"/>
</dbReference>
<evidence type="ECO:0000256" key="1">
    <source>
        <dbReference type="SAM" id="MobiDB-lite"/>
    </source>
</evidence>
<keyword evidence="2" id="KW-0812">Transmembrane</keyword>
<gene>
    <name evidence="4" type="ORF">KJI95_04160</name>
</gene>
<comment type="caution">
    <text evidence="4">The sequence shown here is derived from an EMBL/GenBank/DDBJ whole genome shotgun (WGS) entry which is preliminary data.</text>
</comment>
<keyword evidence="2" id="KW-1133">Transmembrane helix</keyword>
<evidence type="ECO:0000313" key="5">
    <source>
        <dbReference type="Proteomes" id="UP001195903"/>
    </source>
</evidence>
<evidence type="ECO:0000256" key="2">
    <source>
        <dbReference type="SAM" id="Phobius"/>
    </source>
</evidence>
<organism evidence="4 5">
    <name type="scientific">Shewanella jiangmenensis</name>
    <dbReference type="NCBI Taxonomy" id="2837387"/>
    <lineage>
        <taxon>Bacteria</taxon>
        <taxon>Pseudomonadati</taxon>
        <taxon>Pseudomonadota</taxon>
        <taxon>Gammaproteobacteria</taxon>
        <taxon>Alteromonadales</taxon>
        <taxon>Shewanellaceae</taxon>
        <taxon>Shewanella</taxon>
    </lineage>
</organism>
<feature type="transmembrane region" description="Helical" evidence="2">
    <location>
        <begin position="71"/>
        <end position="94"/>
    </location>
</feature>
<sequence length="590" mass="64790">MSPNQQQSTDNRPVLEMPEGQEPPHSDQWQQLSRWSVLSFTLSASKQLLMQGYAVVPIVYTGWKKGFDSPLMLLVISAVLLGIIINGLVQYFTFRFRALDNKLEVRRGLVFVRRDELPLDKIQNIRLDQPFYFKPLNLCTLVIETAGSSDSEVSIAAMSLERAQELKSHLLGEGRHAADAMQGATSVATSASTSASTSAAASDATSAQGLAEASAKASGASTKAQGASAKTSERRDDIQVIHRSARELVIFGLYHNNLIWLAVFAGSLLGQIPLHEIIERLGFEAASQWQSKGPLLLAMLSLALIAAGYLALSLLSVLFALLKYFPYALHLLHSTAQHRPQSEGSAKRQPTLERRGGIIAHQQDAAAMRRVQLVAFNQPPLARLIGRWTVFFHQVKGSEVERVAKLPMLVPALKESELAPLLAKLAALPGGDASLPSISTLNPIHKAWFYRKLIPLLVVAVAALIALSSLVSTSSLLSTSSLIGELVLTGALLASLGLWLRYRHYGYQHSNDLLWLRSGLLGHTLVRIPLGKVQHVRLHQSPWQRRHKLATLELGLASGVQRLPWVPLEHAKAIADHSLRLTRTDRRNWI</sequence>
<reference evidence="4 5" key="1">
    <citation type="submission" date="2021-05" db="EMBL/GenBank/DDBJ databases">
        <title>Shewanella sp. JM162201.</title>
        <authorList>
            <person name="Xu S."/>
            <person name="Li A."/>
        </authorList>
    </citation>
    <scope>NUCLEOTIDE SEQUENCE [LARGE SCALE GENOMIC DNA]</scope>
    <source>
        <strain evidence="4 5">JM162201</strain>
    </source>
</reference>
<evidence type="ECO:0000313" key="4">
    <source>
        <dbReference type="EMBL" id="MBT1443719.1"/>
    </source>
</evidence>
<dbReference type="Pfam" id="PF03703">
    <property type="entry name" value="bPH_2"/>
    <property type="match status" value="2"/>
</dbReference>